<dbReference type="PROSITE" id="PS51257">
    <property type="entry name" value="PROKAR_LIPOPROTEIN"/>
    <property type="match status" value="1"/>
</dbReference>
<organism evidence="4 5">
    <name type="scientific">Jeotgalibacillus proteolyticus</name>
    <dbReference type="NCBI Taxonomy" id="2082395"/>
    <lineage>
        <taxon>Bacteria</taxon>
        <taxon>Bacillati</taxon>
        <taxon>Bacillota</taxon>
        <taxon>Bacilli</taxon>
        <taxon>Bacillales</taxon>
        <taxon>Caryophanaceae</taxon>
        <taxon>Jeotgalibacillus</taxon>
    </lineage>
</organism>
<dbReference type="PANTHER" id="PTHR30036:SF1">
    <property type="entry name" value="D-XYLOSE-BINDING PERIPLASMIC PROTEIN"/>
    <property type="match status" value="1"/>
</dbReference>
<reference evidence="4 5" key="1">
    <citation type="submission" date="2018-02" db="EMBL/GenBank/DDBJ databases">
        <title>Jeotgalibacillus proteolyticum sp. nov. a protease producing bacterium isolated from ocean sediments of Laizhou Bay.</title>
        <authorList>
            <person name="Li Y."/>
        </authorList>
    </citation>
    <scope>NUCLEOTIDE SEQUENCE [LARGE SCALE GENOMIC DNA]</scope>
    <source>
        <strain evidence="4 5">22-7</strain>
    </source>
</reference>
<dbReference type="InterPro" id="IPR050555">
    <property type="entry name" value="Bact_Solute-Bind_Prot2"/>
</dbReference>
<dbReference type="Pfam" id="PF13407">
    <property type="entry name" value="Peripla_BP_4"/>
    <property type="match status" value="1"/>
</dbReference>
<evidence type="ECO:0000259" key="3">
    <source>
        <dbReference type="Pfam" id="PF13407"/>
    </source>
</evidence>
<dbReference type="Gene3D" id="3.40.50.2300">
    <property type="match status" value="2"/>
</dbReference>
<dbReference type="CDD" id="cd19991">
    <property type="entry name" value="PBP1_ABC_xylose_binding"/>
    <property type="match status" value="1"/>
</dbReference>
<dbReference type="OrthoDB" id="9769193at2"/>
<comment type="caution">
    <text evidence="4">The sequence shown here is derived from an EMBL/GenBank/DDBJ whole genome shotgun (WGS) entry which is preliminary data.</text>
</comment>
<dbReference type="SUPFAM" id="SSF53822">
    <property type="entry name" value="Periplasmic binding protein-like I"/>
    <property type="match status" value="1"/>
</dbReference>
<proteinExistence type="predicted"/>
<keyword evidence="2" id="KW-0732">Signal</keyword>
<dbReference type="PANTHER" id="PTHR30036">
    <property type="entry name" value="D-XYLOSE-BINDING PERIPLASMIC PROTEIN"/>
    <property type="match status" value="1"/>
</dbReference>
<accession>A0A2S5G8N7</accession>
<name>A0A2S5G8N7_9BACL</name>
<protein>
    <recommendedName>
        <fullName evidence="3">Periplasmic binding protein domain-containing protein</fullName>
    </recommendedName>
</protein>
<evidence type="ECO:0000256" key="2">
    <source>
        <dbReference type="ARBA" id="ARBA00022729"/>
    </source>
</evidence>
<dbReference type="InterPro" id="IPR025997">
    <property type="entry name" value="SBP_2_dom"/>
</dbReference>
<evidence type="ECO:0000256" key="1">
    <source>
        <dbReference type="ARBA" id="ARBA00004196"/>
    </source>
</evidence>
<keyword evidence="5" id="KW-1185">Reference proteome</keyword>
<feature type="domain" description="Periplasmic binding protein" evidence="3">
    <location>
        <begin position="43"/>
        <end position="301"/>
    </location>
</feature>
<dbReference type="InterPro" id="IPR028082">
    <property type="entry name" value="Peripla_BP_I"/>
</dbReference>
<dbReference type="Proteomes" id="UP000239047">
    <property type="component" value="Unassembled WGS sequence"/>
</dbReference>
<evidence type="ECO:0000313" key="4">
    <source>
        <dbReference type="EMBL" id="PPA69360.1"/>
    </source>
</evidence>
<dbReference type="RefSeq" id="WP_104059098.1">
    <property type="nucleotide sequence ID" value="NZ_PREZ01000006.1"/>
</dbReference>
<comment type="subcellular location">
    <subcellularLocation>
        <location evidence="1">Cell envelope</location>
    </subcellularLocation>
</comment>
<dbReference type="GO" id="GO:0030246">
    <property type="term" value="F:carbohydrate binding"/>
    <property type="evidence" value="ECO:0007669"/>
    <property type="project" value="TreeGrafter"/>
</dbReference>
<sequence length="348" mass="38224">MKKWLILIYTTLLLTACLPREEAAVEKPLPEPPPVKSAEEIKIGFSMDTLKEERWTKDLELFKEAAEQHGAEVVLEIADGDDVKQVWQTEKMISEGIDVLVVVPHNAESMAAIVERAHDAGIKVLSYDRLVRNAEVDLYVSYDNEQVGILQAQAMTKLVPKGKYVYLGGAETDYNAHLIKQGVFSVLKPYIESGEITVVFNQWTKDWLPQYAKENMEAALQANNDDIDAVIAGNDATAGGAIDALQANGLAGKIPVAGQDADLLGVRRIVEGTQTVTMYKSIDDLSQKAVELAIKLAIGEEIQEDLKINNGKINVPSVLLSPVLVDESTIRETVIADGFHLEKEVYAP</sequence>
<dbReference type="AlphaFoldDB" id="A0A2S5G8N7"/>
<evidence type="ECO:0000313" key="5">
    <source>
        <dbReference type="Proteomes" id="UP000239047"/>
    </source>
</evidence>
<dbReference type="EMBL" id="PREZ01000006">
    <property type="protein sequence ID" value="PPA69360.1"/>
    <property type="molecule type" value="Genomic_DNA"/>
</dbReference>
<gene>
    <name evidence="4" type="ORF">C4B60_16330</name>
</gene>
<dbReference type="GO" id="GO:0030288">
    <property type="term" value="C:outer membrane-bounded periplasmic space"/>
    <property type="evidence" value="ECO:0007669"/>
    <property type="project" value="TreeGrafter"/>
</dbReference>